<feature type="domain" description="Sensor histidine kinase NatK-like C-terminal" evidence="2">
    <location>
        <begin position="328"/>
        <end position="423"/>
    </location>
</feature>
<protein>
    <recommendedName>
        <fullName evidence="2">Sensor histidine kinase NatK-like C-terminal domain-containing protein</fullName>
    </recommendedName>
</protein>
<dbReference type="HOGENOM" id="CLU_645273_0_0_9"/>
<keyword evidence="1" id="KW-1133">Transmembrane helix</keyword>
<keyword evidence="1" id="KW-0812">Transmembrane</keyword>
<reference evidence="3 4" key="1">
    <citation type="submission" date="2014-12" db="EMBL/GenBank/DDBJ databases">
        <title>Comparative genomics of the lactic acid bacteria isolated from the honey bee gut.</title>
        <authorList>
            <person name="Ellegaard K.M."/>
            <person name="Tamarit D."/>
            <person name="Javelind E."/>
            <person name="Olofsson T."/>
            <person name="Andersson S.G."/>
            <person name="Vasquez A."/>
        </authorList>
    </citation>
    <scope>NUCLEOTIDE SEQUENCE [LARGE SCALE GENOMIC DNA]</scope>
    <source>
        <strain evidence="3 4">Hon2</strain>
    </source>
</reference>
<keyword evidence="4" id="KW-1185">Reference proteome</keyword>
<feature type="transmembrane region" description="Helical" evidence="1">
    <location>
        <begin position="39"/>
        <end position="59"/>
    </location>
</feature>
<dbReference type="Proteomes" id="UP000033695">
    <property type="component" value="Unassembled WGS sequence"/>
</dbReference>
<dbReference type="Pfam" id="PF14501">
    <property type="entry name" value="HATPase_c_5"/>
    <property type="match status" value="1"/>
</dbReference>
<dbReference type="Gene3D" id="3.30.565.10">
    <property type="entry name" value="Histidine kinase-like ATPase, C-terminal domain"/>
    <property type="match status" value="1"/>
</dbReference>
<feature type="transmembrane region" description="Helical" evidence="1">
    <location>
        <begin position="90"/>
        <end position="111"/>
    </location>
</feature>
<gene>
    <name evidence="3" type="ORF">JG29_02480</name>
</gene>
<dbReference type="EMBL" id="JXBZ01000002">
    <property type="protein sequence ID" value="KJY51200.1"/>
    <property type="molecule type" value="Genomic_DNA"/>
</dbReference>
<dbReference type="RefSeq" id="WP_045922149.1">
    <property type="nucleotide sequence ID" value="NZ_JBHTHW010000004.1"/>
</dbReference>
<feature type="transmembrane region" description="Helical" evidence="1">
    <location>
        <begin position="162"/>
        <end position="180"/>
    </location>
</feature>
<evidence type="ECO:0000259" key="2">
    <source>
        <dbReference type="Pfam" id="PF14501"/>
    </source>
</evidence>
<feature type="transmembrane region" description="Helical" evidence="1">
    <location>
        <begin position="186"/>
        <end position="205"/>
    </location>
</feature>
<dbReference type="AlphaFoldDB" id="A0A0F4KXR8"/>
<dbReference type="InterPro" id="IPR036890">
    <property type="entry name" value="HATPase_C_sf"/>
</dbReference>
<dbReference type="InterPro" id="IPR032834">
    <property type="entry name" value="NatK-like_C"/>
</dbReference>
<evidence type="ECO:0000256" key="1">
    <source>
        <dbReference type="SAM" id="Phobius"/>
    </source>
</evidence>
<name>A0A0F4KXR8_9LACO</name>
<dbReference type="OrthoDB" id="9834386at2"/>
<evidence type="ECO:0000313" key="3">
    <source>
        <dbReference type="EMBL" id="KJY51200.1"/>
    </source>
</evidence>
<evidence type="ECO:0000313" key="4">
    <source>
        <dbReference type="Proteomes" id="UP000033695"/>
    </source>
</evidence>
<proteinExistence type="predicted"/>
<comment type="caution">
    <text evidence="3">The sequence shown here is derived from an EMBL/GenBank/DDBJ whole genome shotgun (WGS) entry which is preliminary data.</text>
</comment>
<dbReference type="PATRIC" id="fig|1218508.4.peg.255"/>
<organism evidence="3 4">
    <name type="scientific">Bombilactobacillus mellis</name>
    <dbReference type="NCBI Taxonomy" id="1218508"/>
    <lineage>
        <taxon>Bacteria</taxon>
        <taxon>Bacillati</taxon>
        <taxon>Bacillota</taxon>
        <taxon>Bacilli</taxon>
        <taxon>Lactobacillales</taxon>
        <taxon>Lactobacillaceae</taxon>
        <taxon>Bombilactobacillus</taxon>
    </lineage>
</organism>
<accession>A0A0F4KXR8</accession>
<dbReference type="STRING" id="1218508.JG29_02480"/>
<feature type="transmembrane region" description="Helical" evidence="1">
    <location>
        <begin position="65"/>
        <end position="83"/>
    </location>
</feature>
<feature type="transmembrane region" description="Helical" evidence="1">
    <location>
        <begin position="123"/>
        <end position="142"/>
    </location>
</feature>
<keyword evidence="1" id="KW-0472">Membrane</keyword>
<feature type="transmembrane region" description="Helical" evidence="1">
    <location>
        <begin position="6"/>
        <end position="27"/>
    </location>
</feature>
<sequence>MKWGNWDAIFLAFLAAILQTTVIYNYLTLFFKRKSYISSSIILITVFIINIICSFITTIFSLPPIVNVILSAVCFSFFLMIFKGHLSSKVVFIALILSIISALELVSRVLLSYKAKLYNSQIFDIYTEVIAIIILATFFYVLRSTIKRRVGSKQNNKIHSLILFPISNIIIMFILFYNNYLENKTTTFSIVIVLILNTLISYIVMNEIDKAIIQSRKNELISQQLVNIQMQNIHLSGQYKLLFNLIHSENRFFLDLYQKHLSSEELYQLLDKRLEHVNKVLIKLQDPKKVNSIQMVLDYFVKQAQANGLKVVIEGQDNENITQPDYLLNVMNILTIILSNALEHAKEVKQGEIIINYFGDQRGAIYTVVNNFKKNPKIHDYRIELLEQRGLDLQQAHQIVDEMAGEITTSIHDNYFKVEVILPNN</sequence>
<dbReference type="SUPFAM" id="SSF55874">
    <property type="entry name" value="ATPase domain of HSP90 chaperone/DNA topoisomerase II/histidine kinase"/>
    <property type="match status" value="1"/>
</dbReference>